<gene>
    <name evidence="1" type="ORF">M9H77_23186</name>
</gene>
<proteinExistence type="predicted"/>
<keyword evidence="2" id="KW-1185">Reference proteome</keyword>
<name>A0ACC0AWM8_CATRO</name>
<protein>
    <submittedName>
        <fullName evidence="1">Uncharacterized protein</fullName>
    </submittedName>
</protein>
<evidence type="ECO:0000313" key="1">
    <source>
        <dbReference type="EMBL" id="KAI5663863.1"/>
    </source>
</evidence>
<accession>A0ACC0AWM8</accession>
<comment type="caution">
    <text evidence="1">The sequence shown here is derived from an EMBL/GenBank/DDBJ whole genome shotgun (WGS) entry which is preliminary data.</text>
</comment>
<evidence type="ECO:0000313" key="2">
    <source>
        <dbReference type="Proteomes" id="UP001060085"/>
    </source>
</evidence>
<dbReference type="EMBL" id="CM044705">
    <property type="protein sequence ID" value="KAI5663863.1"/>
    <property type="molecule type" value="Genomic_DNA"/>
</dbReference>
<organism evidence="1 2">
    <name type="scientific">Catharanthus roseus</name>
    <name type="common">Madagascar periwinkle</name>
    <name type="synonym">Vinca rosea</name>
    <dbReference type="NCBI Taxonomy" id="4058"/>
    <lineage>
        <taxon>Eukaryota</taxon>
        <taxon>Viridiplantae</taxon>
        <taxon>Streptophyta</taxon>
        <taxon>Embryophyta</taxon>
        <taxon>Tracheophyta</taxon>
        <taxon>Spermatophyta</taxon>
        <taxon>Magnoliopsida</taxon>
        <taxon>eudicotyledons</taxon>
        <taxon>Gunneridae</taxon>
        <taxon>Pentapetalae</taxon>
        <taxon>asterids</taxon>
        <taxon>lamiids</taxon>
        <taxon>Gentianales</taxon>
        <taxon>Apocynaceae</taxon>
        <taxon>Rauvolfioideae</taxon>
        <taxon>Vinceae</taxon>
        <taxon>Catharanthinae</taxon>
        <taxon>Catharanthus</taxon>
    </lineage>
</organism>
<sequence>MESIMVEEFPKIKEFSQAKIEESFKIHSVEEEGEHLECSKEKESEIEKISFQGFQVGANMMQAIQDWLISKGAFEEESFNGLTSFYKSFNKELSMLASHVLYLEEKMAVKLFTYIHSTCHDIVHDSNMKFEMQLLVFDPGGFGWHHLGFN</sequence>
<dbReference type="Proteomes" id="UP001060085">
    <property type="component" value="Linkage Group LG05"/>
</dbReference>
<reference evidence="2" key="1">
    <citation type="journal article" date="2023" name="Nat. Plants">
        <title>Single-cell RNA sequencing provides a high-resolution roadmap for understanding the multicellular compartmentation of specialized metabolism.</title>
        <authorList>
            <person name="Sun S."/>
            <person name="Shen X."/>
            <person name="Li Y."/>
            <person name="Li Y."/>
            <person name="Wang S."/>
            <person name="Li R."/>
            <person name="Zhang H."/>
            <person name="Shen G."/>
            <person name="Guo B."/>
            <person name="Wei J."/>
            <person name="Xu J."/>
            <person name="St-Pierre B."/>
            <person name="Chen S."/>
            <person name="Sun C."/>
        </authorList>
    </citation>
    <scope>NUCLEOTIDE SEQUENCE [LARGE SCALE GENOMIC DNA]</scope>
</reference>